<organism evidence="1 2">
    <name type="scientific">Ferrimonas sediminicola</name>
    <dbReference type="NCBI Taxonomy" id="2569538"/>
    <lineage>
        <taxon>Bacteria</taxon>
        <taxon>Pseudomonadati</taxon>
        <taxon>Pseudomonadota</taxon>
        <taxon>Gammaproteobacteria</taxon>
        <taxon>Alteromonadales</taxon>
        <taxon>Ferrimonadaceae</taxon>
        <taxon>Ferrimonas</taxon>
    </lineage>
</organism>
<accession>A0A4U1BGH0</accession>
<evidence type="ECO:0000313" key="2">
    <source>
        <dbReference type="Proteomes" id="UP000305674"/>
    </source>
</evidence>
<name>A0A4U1BGH0_9GAMM</name>
<keyword evidence="2" id="KW-1185">Reference proteome</keyword>
<evidence type="ECO:0000313" key="1">
    <source>
        <dbReference type="EMBL" id="TKB49812.1"/>
    </source>
</evidence>
<proteinExistence type="predicted"/>
<dbReference type="Proteomes" id="UP000305674">
    <property type="component" value="Unassembled WGS sequence"/>
</dbReference>
<comment type="caution">
    <text evidence="1">The sequence shown here is derived from an EMBL/GenBank/DDBJ whole genome shotgun (WGS) entry which is preliminary data.</text>
</comment>
<reference evidence="1 2" key="1">
    <citation type="submission" date="2019-04" db="EMBL/GenBank/DDBJ databases">
        <authorList>
            <person name="Hwang J.C."/>
        </authorList>
    </citation>
    <scope>NUCLEOTIDE SEQUENCE [LARGE SCALE GENOMIC DNA]</scope>
    <source>
        <strain evidence="1 2">IMCC35001</strain>
    </source>
</reference>
<dbReference type="AlphaFoldDB" id="A0A4U1BGH0"/>
<dbReference type="RefSeq" id="WP_136852362.1">
    <property type="nucleotide sequence ID" value="NZ_SWCI01000003.1"/>
</dbReference>
<protein>
    <submittedName>
        <fullName evidence="1">Uncharacterized protein</fullName>
    </submittedName>
</protein>
<sequence length="820" mass="86906">MSATRGWLSSGEVTLTVEDDGGRDHLASSATARVAVTAASTEVAKFESLTPKPFVEGGRLQPVYSGPLAPRRRFAIAQGADTQVVWVDADSGEMQILHAGQTAIQVTQSTEQGEVLSLQSFQVTVEPVANTALSVADRELEYGFDAQFSLAVEGRIGTLEFALADDPSGAVIAPADKESGRFEFVGIGEARVRVTDLGDRDHKPTSVTTTVKVRRIASNSLVTRDLALTYALGLRTLLPVAGNQGALRYSLVDGAAQGVVVLAEDGNIELLKPGQTEILVEDDGGEFHQLQSGIIRVAVAKMTNPDLVADNLKAVFSEEAVLMPEVRGAKGGLSFRVREDEESAKVLSQGSDGSIRYKGAGRGWVTVSDAGDDYYLPAETGFYVDVSYAEGSLAVDDIDIQFTEGKQVALAISGQIGTLSFRPDNGQPEDVVSFDADTGMVTLLNAGSTYYSVTDSGDAGHAAKGVMVRVTVRKADANPRLSLDRTLIEEEFTLGAPLYAPTVSGKLDGSTLKYAAKAFGQQVVSIDAANGNMVIQNAGTALMTVTESSRNYEDRVLEYEVRVTPASYPGVPELELAKSVAFYPGMTIAPPAVLNPLGRVSYSLYGAYPADEYELGDDGRLTVHAFPSSTPILLHVTDDGGSNYLAGQNSSSRYFSGFAEDAGEQARMTFEGAPLTIPSPVAVPNGEVSFYKAFTTSGHAKTQGDEEMAGSYSLQKLTVCGDGGCVPVMLRLQLTGSCGDGGNLANALGSLQTPDCASEVTVSFDEGDQIVPSIPTGQFRSREPMMLVHYARPYLPGGMIEAGDLQARAWWLLDVDITLP</sequence>
<gene>
    <name evidence="1" type="ORF">FCL40_06540</name>
</gene>
<dbReference type="OrthoDB" id="6394533at2"/>
<dbReference type="EMBL" id="SWCI01000003">
    <property type="protein sequence ID" value="TKB49812.1"/>
    <property type="molecule type" value="Genomic_DNA"/>
</dbReference>